<proteinExistence type="predicted"/>
<gene>
    <name evidence="1" type="ORF">BC938DRAFT_475987</name>
</gene>
<sequence length="154" mass="17805">MRTVLDFYDFEIKSFGADHSSCHYTVYMEYFGNYEGQAVDPALFLENNEEYNMGTHFYQPFDHGVWETWTSKSGSKVHNFLKAAARIKGHQLRPEVWGIVRCSLNIANAKWCNKEEYAEIQRSTKSQSVVNSPELVIKLLRQVPISLVISSCVW</sequence>
<keyword evidence="2" id="KW-1185">Reference proteome</keyword>
<evidence type="ECO:0000313" key="1">
    <source>
        <dbReference type="EMBL" id="RUS32228.1"/>
    </source>
</evidence>
<comment type="caution">
    <text evidence="1">The sequence shown here is derived from an EMBL/GenBank/DDBJ whole genome shotgun (WGS) entry which is preliminary data.</text>
</comment>
<dbReference type="EMBL" id="RBNJ01002234">
    <property type="protein sequence ID" value="RUS32228.1"/>
    <property type="molecule type" value="Genomic_DNA"/>
</dbReference>
<dbReference type="Proteomes" id="UP000274822">
    <property type="component" value="Unassembled WGS sequence"/>
</dbReference>
<name>A0A433QR44_9FUNG</name>
<organism evidence="1 2">
    <name type="scientific">Jimgerdemannia flammicorona</name>
    <dbReference type="NCBI Taxonomy" id="994334"/>
    <lineage>
        <taxon>Eukaryota</taxon>
        <taxon>Fungi</taxon>
        <taxon>Fungi incertae sedis</taxon>
        <taxon>Mucoromycota</taxon>
        <taxon>Mucoromycotina</taxon>
        <taxon>Endogonomycetes</taxon>
        <taxon>Endogonales</taxon>
        <taxon>Endogonaceae</taxon>
        <taxon>Jimgerdemannia</taxon>
    </lineage>
</organism>
<accession>A0A433QR44</accession>
<reference evidence="1 2" key="1">
    <citation type="journal article" date="2018" name="New Phytol.">
        <title>Phylogenomics of Endogonaceae and evolution of mycorrhizas within Mucoromycota.</title>
        <authorList>
            <person name="Chang Y."/>
            <person name="Desiro A."/>
            <person name="Na H."/>
            <person name="Sandor L."/>
            <person name="Lipzen A."/>
            <person name="Clum A."/>
            <person name="Barry K."/>
            <person name="Grigoriev I.V."/>
            <person name="Martin F.M."/>
            <person name="Stajich J.E."/>
            <person name="Smith M.E."/>
            <person name="Bonito G."/>
            <person name="Spatafora J.W."/>
        </authorList>
    </citation>
    <scope>NUCLEOTIDE SEQUENCE [LARGE SCALE GENOMIC DNA]</scope>
    <source>
        <strain evidence="1 2">AD002</strain>
    </source>
</reference>
<protein>
    <submittedName>
        <fullName evidence="1">Uncharacterized protein</fullName>
    </submittedName>
</protein>
<evidence type="ECO:0000313" key="2">
    <source>
        <dbReference type="Proteomes" id="UP000274822"/>
    </source>
</evidence>
<dbReference type="AlphaFoldDB" id="A0A433QR44"/>